<dbReference type="PROSITE" id="PS01042">
    <property type="entry name" value="HOMOSER_DHGENASE"/>
    <property type="match status" value="1"/>
</dbReference>
<dbReference type="Gene3D" id="3.30.360.10">
    <property type="entry name" value="Dihydrodipicolinate Reductase, domain 2"/>
    <property type="match status" value="1"/>
</dbReference>
<evidence type="ECO:0000256" key="14">
    <source>
        <dbReference type="PIRSR" id="PIRSR036497-1"/>
    </source>
</evidence>
<keyword evidence="11 16" id="KW-0486">Methionine biosynthesis</keyword>
<evidence type="ECO:0000256" key="16">
    <source>
        <dbReference type="RuleBase" id="RU000579"/>
    </source>
</evidence>
<keyword evidence="7 16" id="KW-0028">Amino-acid biosynthesis</keyword>
<evidence type="ECO:0000256" key="12">
    <source>
        <dbReference type="ARBA" id="ARBA00048841"/>
    </source>
</evidence>
<dbReference type="SUPFAM" id="SSF51735">
    <property type="entry name" value="NAD(P)-binding Rossmann-fold domains"/>
    <property type="match status" value="1"/>
</dbReference>
<dbReference type="GO" id="GO:0009086">
    <property type="term" value="P:methionine biosynthetic process"/>
    <property type="evidence" value="ECO:0007669"/>
    <property type="project" value="UniProtKB-KW"/>
</dbReference>
<feature type="domain" description="Aspartate/homoserine dehydrogenase NAD-binding" evidence="19">
    <location>
        <begin position="11"/>
        <end position="125"/>
    </location>
</feature>
<dbReference type="Proteomes" id="UP001362899">
    <property type="component" value="Unassembled WGS sequence"/>
</dbReference>
<dbReference type="InterPro" id="IPR036291">
    <property type="entry name" value="NAD(P)-bd_dom_sf"/>
</dbReference>
<reference evidence="20 21" key="1">
    <citation type="journal article" date="2023" name="Elife">
        <title>Identification of key yeast species and microbe-microbe interactions impacting larval growth of Drosophila in the wild.</title>
        <authorList>
            <person name="Mure A."/>
            <person name="Sugiura Y."/>
            <person name="Maeda R."/>
            <person name="Honda K."/>
            <person name="Sakurai N."/>
            <person name="Takahashi Y."/>
            <person name="Watada M."/>
            <person name="Katoh T."/>
            <person name="Gotoh A."/>
            <person name="Gotoh Y."/>
            <person name="Taniguchi I."/>
            <person name="Nakamura K."/>
            <person name="Hayashi T."/>
            <person name="Katayama T."/>
            <person name="Uemura T."/>
            <person name="Hattori Y."/>
        </authorList>
    </citation>
    <scope>NUCLEOTIDE SEQUENCE [LARGE SCALE GENOMIC DNA]</scope>
    <source>
        <strain evidence="20 21">SB-73</strain>
    </source>
</reference>
<dbReference type="InterPro" id="IPR022697">
    <property type="entry name" value="HDH_short"/>
</dbReference>
<dbReference type="GO" id="GO:0009088">
    <property type="term" value="P:threonine biosynthetic process"/>
    <property type="evidence" value="ECO:0007669"/>
    <property type="project" value="UniProtKB-KW"/>
</dbReference>
<dbReference type="PROSITE" id="PS51257">
    <property type="entry name" value="PROKAR_LIPOPROTEIN"/>
    <property type="match status" value="1"/>
</dbReference>
<evidence type="ECO:0000256" key="7">
    <source>
        <dbReference type="ARBA" id="ARBA00022605"/>
    </source>
</evidence>
<comment type="cofactor">
    <cofactor evidence="1">
        <name>a metal cation</name>
        <dbReference type="ChEBI" id="CHEBI:25213"/>
    </cofactor>
</comment>
<dbReference type="InterPro" id="IPR001342">
    <property type="entry name" value="HDH_cat"/>
</dbReference>
<dbReference type="Gene3D" id="3.40.50.720">
    <property type="entry name" value="NAD(P)-binding Rossmann-like Domain"/>
    <property type="match status" value="1"/>
</dbReference>
<dbReference type="SUPFAM" id="SSF55347">
    <property type="entry name" value="Glyceraldehyde-3-phosphate dehydrogenase-like, C-terminal domain"/>
    <property type="match status" value="1"/>
</dbReference>
<name>A0AAV5RJE6_STABA</name>
<sequence length="352" mass="37523">MSKSVNIGVVGTGFVGGCFLRQLAPIAEKTGINVVAISKLEGTIISPEYKPLPISADFTPNSGRVSPVELAEFLAKSPVPAVLVDNTANQELAMAYPEFTSRGVSIVTPNKKAFSSSLELWNKLQNPTAPALVYHESTVGAGLPVISSVKDLIITGDKIELIEGILSGTLSYIFNEFSKEGAPAFSDIVKVAKQRGFTEPDPREDLNGLDVARKVTILARLAGLQVESATSFPVESLIPKPLESSSSAEEFLSKLPEFDADIQKRKEDAKARGKVLRFVGQVDVPAKKVIVGIKEYDASHPFASLTGADNIVSFKTKRYPSPLIIQGAGAGDEVTAMGVLGDLVKVTQRIAK</sequence>
<evidence type="ECO:0000256" key="4">
    <source>
        <dbReference type="ARBA" id="ARBA00006753"/>
    </source>
</evidence>
<comment type="pathway">
    <text evidence="3 16">Amino-acid biosynthesis; L-methionine biosynthesis via de novo pathway; L-homoserine from L-aspartate: step 3/3.</text>
</comment>
<feature type="binding site" evidence="15">
    <location>
        <position position="87"/>
    </location>
    <ligand>
        <name>NADPH</name>
        <dbReference type="ChEBI" id="CHEBI:57783"/>
    </ligand>
</feature>
<gene>
    <name evidence="20" type="ORF">DASB73_017140</name>
</gene>
<evidence type="ECO:0000256" key="2">
    <source>
        <dbReference type="ARBA" id="ARBA00005056"/>
    </source>
</evidence>
<dbReference type="PANTHER" id="PTHR43070:SF5">
    <property type="entry name" value="HOMOSERINE DEHYDROGENASE"/>
    <property type="match status" value="1"/>
</dbReference>
<proteinExistence type="inferred from homology"/>
<evidence type="ECO:0000256" key="1">
    <source>
        <dbReference type="ARBA" id="ARBA00001920"/>
    </source>
</evidence>
<dbReference type="GO" id="GO:0004412">
    <property type="term" value="F:homoserine dehydrogenase activity"/>
    <property type="evidence" value="ECO:0007669"/>
    <property type="project" value="UniProtKB-EC"/>
</dbReference>
<evidence type="ECO:0000256" key="8">
    <source>
        <dbReference type="ARBA" id="ARBA00022697"/>
    </source>
</evidence>
<dbReference type="Pfam" id="PF00742">
    <property type="entry name" value="Homoserine_dh"/>
    <property type="match status" value="1"/>
</dbReference>
<comment type="caution">
    <text evidence="20">The sequence shown here is derived from an EMBL/GenBank/DDBJ whole genome shotgun (WGS) entry which is preliminary data.</text>
</comment>
<dbReference type="InterPro" id="IPR019811">
    <property type="entry name" value="HDH_CS"/>
</dbReference>
<keyword evidence="9 15" id="KW-0521">NADP</keyword>
<dbReference type="InterPro" id="IPR005106">
    <property type="entry name" value="Asp/hSer_DH_NAD-bd"/>
</dbReference>
<evidence type="ECO:0000256" key="6">
    <source>
        <dbReference type="ARBA" id="ARBA00013376"/>
    </source>
</evidence>
<evidence type="ECO:0000313" key="21">
    <source>
        <dbReference type="Proteomes" id="UP001362899"/>
    </source>
</evidence>
<evidence type="ECO:0000256" key="10">
    <source>
        <dbReference type="ARBA" id="ARBA00023002"/>
    </source>
</evidence>
<organism evidence="20 21">
    <name type="scientific">Starmerella bacillaris</name>
    <name type="common">Yeast</name>
    <name type="synonym">Candida zemplinina</name>
    <dbReference type="NCBI Taxonomy" id="1247836"/>
    <lineage>
        <taxon>Eukaryota</taxon>
        <taxon>Fungi</taxon>
        <taxon>Dikarya</taxon>
        <taxon>Ascomycota</taxon>
        <taxon>Saccharomycotina</taxon>
        <taxon>Dipodascomycetes</taxon>
        <taxon>Dipodascales</taxon>
        <taxon>Trichomonascaceae</taxon>
        <taxon>Starmerella</taxon>
    </lineage>
</organism>
<dbReference type="PANTHER" id="PTHR43070">
    <property type="match status" value="1"/>
</dbReference>
<feature type="binding site" evidence="15">
    <location>
        <position position="199"/>
    </location>
    <ligand>
        <name>L-homoserine</name>
        <dbReference type="ChEBI" id="CHEBI:57476"/>
    </ligand>
</feature>
<feature type="active site" description="Proton donor" evidence="14">
    <location>
        <position position="214"/>
    </location>
</feature>
<accession>A0AAV5RJE6</accession>
<keyword evidence="21" id="KW-1185">Reference proteome</keyword>
<evidence type="ECO:0000256" key="17">
    <source>
        <dbReference type="RuleBase" id="RU004171"/>
    </source>
</evidence>
<evidence type="ECO:0000256" key="13">
    <source>
        <dbReference type="ARBA" id="ARBA00059589"/>
    </source>
</evidence>
<dbReference type="Pfam" id="PF03447">
    <property type="entry name" value="NAD_binding_3"/>
    <property type="match status" value="1"/>
</dbReference>
<dbReference type="EMBL" id="BTGC01000003">
    <property type="protein sequence ID" value="GMM50756.1"/>
    <property type="molecule type" value="Genomic_DNA"/>
</dbReference>
<feature type="binding site" evidence="15">
    <location>
        <begin position="11"/>
        <end position="16"/>
    </location>
    <ligand>
        <name>NADP(+)</name>
        <dbReference type="ChEBI" id="CHEBI:58349"/>
    </ligand>
</feature>
<keyword evidence="10 16" id="KW-0560">Oxidoreductase</keyword>
<comment type="pathway">
    <text evidence="2 16">Amino-acid biosynthesis; L-threonine biosynthesis; L-threonine from L-aspartate: step 3/5.</text>
</comment>
<feature type="binding site" evidence="15">
    <location>
        <position position="111"/>
    </location>
    <ligand>
        <name>NADPH</name>
        <dbReference type="ChEBI" id="CHEBI:57783"/>
    </ligand>
</feature>
<dbReference type="FunFam" id="3.30.360.10:FF:000006">
    <property type="entry name" value="Bifunctional aspartokinase/homoserine dehydrogenase"/>
    <property type="match status" value="1"/>
</dbReference>
<dbReference type="InterPro" id="IPR011147">
    <property type="entry name" value="Bifunc_Aspkin/hSer_DH"/>
</dbReference>
<comment type="similarity">
    <text evidence="4 17">Belongs to the homoserine dehydrogenase family.</text>
</comment>
<comment type="catalytic activity">
    <reaction evidence="12">
        <text>L-homoserine + NADP(+) = L-aspartate 4-semialdehyde + NADPH + H(+)</text>
        <dbReference type="Rhea" id="RHEA:15761"/>
        <dbReference type="ChEBI" id="CHEBI:15378"/>
        <dbReference type="ChEBI" id="CHEBI:57476"/>
        <dbReference type="ChEBI" id="CHEBI:57783"/>
        <dbReference type="ChEBI" id="CHEBI:58349"/>
        <dbReference type="ChEBI" id="CHEBI:537519"/>
        <dbReference type="EC" id="1.1.1.3"/>
    </reaction>
    <physiologicalReaction direction="right-to-left" evidence="12">
        <dbReference type="Rhea" id="RHEA:15763"/>
    </physiologicalReaction>
</comment>
<evidence type="ECO:0000256" key="11">
    <source>
        <dbReference type="ARBA" id="ARBA00023167"/>
    </source>
</evidence>
<comment type="function">
    <text evidence="13">Catalyzes the conversion of L-aspartate-beta-semialdehyde (L-Asa) to L-homoserine (L-Hse), the third step in the biosynthesis of amino acids that derive from aspartate (the aspartate family of amino acids), including methioinine and threonine, the latter of which is a precursor to isoleucine; production of homoserine leads to a branch-point in the pathway as it can either be O-phosphorylated for processing to threonine, or O-acylated for processing to methionine.</text>
</comment>
<evidence type="ECO:0000313" key="20">
    <source>
        <dbReference type="EMBL" id="GMM50756.1"/>
    </source>
</evidence>
<keyword evidence="8 16" id="KW-0791">Threonine biosynthesis</keyword>
<evidence type="ECO:0000256" key="5">
    <source>
        <dbReference type="ARBA" id="ARBA00013213"/>
    </source>
</evidence>
<dbReference type="GO" id="GO:0050661">
    <property type="term" value="F:NADP binding"/>
    <property type="evidence" value="ECO:0007669"/>
    <property type="project" value="InterPro"/>
</dbReference>
<evidence type="ECO:0000256" key="3">
    <source>
        <dbReference type="ARBA" id="ARBA00005062"/>
    </source>
</evidence>
<evidence type="ECO:0000256" key="9">
    <source>
        <dbReference type="ARBA" id="ARBA00022857"/>
    </source>
</evidence>
<evidence type="ECO:0000256" key="15">
    <source>
        <dbReference type="PIRSR" id="PIRSR036497-2"/>
    </source>
</evidence>
<evidence type="ECO:0000259" key="18">
    <source>
        <dbReference type="Pfam" id="PF00742"/>
    </source>
</evidence>
<dbReference type="EC" id="1.1.1.3" evidence="5 16"/>
<evidence type="ECO:0000259" key="19">
    <source>
        <dbReference type="Pfam" id="PF03447"/>
    </source>
</evidence>
<dbReference type="AlphaFoldDB" id="A0AAV5RJE6"/>
<protein>
    <recommendedName>
        <fullName evidence="6 16">Homoserine dehydrogenase</fullName>
        <ecNumber evidence="5 16">1.1.1.3</ecNumber>
    </recommendedName>
</protein>
<dbReference type="GO" id="GO:0009090">
    <property type="term" value="P:homoserine biosynthetic process"/>
    <property type="evidence" value="ECO:0007669"/>
    <property type="project" value="TreeGrafter"/>
</dbReference>
<dbReference type="PIRSF" id="PIRSF036497">
    <property type="entry name" value="HDH_short"/>
    <property type="match status" value="1"/>
</dbReference>
<feature type="domain" description="Homoserine dehydrogenase catalytic" evidence="18">
    <location>
        <begin position="144"/>
        <end position="344"/>
    </location>
</feature>